<comment type="caution">
    <text evidence="2">The sequence shown here is derived from an EMBL/GenBank/DDBJ whole genome shotgun (WGS) entry which is preliminary data.</text>
</comment>
<dbReference type="RefSeq" id="WP_147063438.1">
    <property type="nucleotide sequence ID" value="NZ_BAABDN010000001.1"/>
</dbReference>
<evidence type="ECO:0000313" key="2">
    <source>
        <dbReference type="EMBL" id="GEQ13299.1"/>
    </source>
</evidence>
<accession>A0A512SZF6</accession>
<dbReference type="Proteomes" id="UP000321793">
    <property type="component" value="Unassembled WGS sequence"/>
</dbReference>
<feature type="region of interest" description="Disordered" evidence="1">
    <location>
        <begin position="54"/>
        <end position="94"/>
    </location>
</feature>
<organism evidence="2 3">
    <name type="scientific">Knoellia locipacati</name>
    <dbReference type="NCBI Taxonomy" id="882824"/>
    <lineage>
        <taxon>Bacteria</taxon>
        <taxon>Bacillati</taxon>
        <taxon>Actinomycetota</taxon>
        <taxon>Actinomycetes</taxon>
        <taxon>Micrococcales</taxon>
        <taxon>Intrasporangiaceae</taxon>
        <taxon>Knoellia</taxon>
    </lineage>
</organism>
<gene>
    <name evidence="2" type="ORF">KLO01_13460</name>
</gene>
<feature type="compositionally biased region" description="Pro residues" evidence="1">
    <location>
        <begin position="149"/>
        <end position="171"/>
    </location>
</feature>
<dbReference type="PRINTS" id="PR01217">
    <property type="entry name" value="PRICHEXTENSN"/>
</dbReference>
<dbReference type="Gene3D" id="1.10.490.10">
    <property type="entry name" value="Globins"/>
    <property type="match status" value="1"/>
</dbReference>
<dbReference type="OrthoDB" id="4843765at2"/>
<dbReference type="InterPro" id="IPR012292">
    <property type="entry name" value="Globin/Proto"/>
</dbReference>
<evidence type="ECO:0000313" key="3">
    <source>
        <dbReference type="Proteomes" id="UP000321793"/>
    </source>
</evidence>
<dbReference type="InterPro" id="IPR009050">
    <property type="entry name" value="Globin-like_sf"/>
</dbReference>
<protein>
    <submittedName>
        <fullName evidence="2">Uncharacterized protein</fullName>
    </submittedName>
</protein>
<evidence type="ECO:0000256" key="1">
    <source>
        <dbReference type="SAM" id="MobiDB-lite"/>
    </source>
</evidence>
<dbReference type="SUPFAM" id="SSF46458">
    <property type="entry name" value="Globin-like"/>
    <property type="match status" value="1"/>
</dbReference>
<proteinExistence type="predicted"/>
<dbReference type="GO" id="GO:0019825">
    <property type="term" value="F:oxygen binding"/>
    <property type="evidence" value="ECO:0007669"/>
    <property type="project" value="InterPro"/>
</dbReference>
<dbReference type="EMBL" id="BKBA01000004">
    <property type="protein sequence ID" value="GEQ13299.1"/>
    <property type="molecule type" value="Genomic_DNA"/>
</dbReference>
<feature type="region of interest" description="Disordered" evidence="1">
    <location>
        <begin position="110"/>
        <end position="174"/>
    </location>
</feature>
<keyword evidence="3" id="KW-1185">Reference proteome</keyword>
<name>A0A512SZF6_9MICO</name>
<reference evidence="2 3" key="1">
    <citation type="submission" date="2019-07" db="EMBL/GenBank/DDBJ databases">
        <title>Whole genome shotgun sequence of Knoellia locipacati NBRC 109775.</title>
        <authorList>
            <person name="Hosoyama A."/>
            <person name="Uohara A."/>
            <person name="Ohji S."/>
            <person name="Ichikawa N."/>
        </authorList>
    </citation>
    <scope>NUCLEOTIDE SEQUENCE [LARGE SCALE GENOMIC DNA]</scope>
    <source>
        <strain evidence="2 3">NBRC 109775</strain>
    </source>
</reference>
<dbReference type="AlphaFoldDB" id="A0A512SZF6"/>
<dbReference type="GO" id="GO:0020037">
    <property type="term" value="F:heme binding"/>
    <property type="evidence" value="ECO:0007669"/>
    <property type="project" value="InterPro"/>
</dbReference>
<sequence>MWPWLMIVAGTLLIVGALIARHRILRDYHAGLARVSRETVADDVVAPVVVDEPEPLAPMPVMPEQASPEPAPAEPAPHEPAPEPEPEPLPPTGQIRAVSADEVPIFVVTASDPSTRTVEETAPTELLGPERPAPEPVLPPRPAFARATDPPPPAAAPEPASSPAPVAPPTLPTTDPALLFADQPIGHRLSTAPTLRLGTQEVPLQEWLRYYADGDAWSGVIQSITDRITGDEQLRPWFGGMDKETLRRHVMTTMMMLAGEGVTVGALRRLAGAHLDFVRAGGEPVTAPVWARLAATLANALREHRVPESAIRGVEVTAAPLRSAIVAR</sequence>